<dbReference type="PROSITE" id="PS51779">
    <property type="entry name" value="POTRA"/>
    <property type="match status" value="1"/>
</dbReference>
<accession>A0A9E8MKP9</accession>
<dbReference type="RefSeq" id="WP_267781113.1">
    <property type="nucleotide sequence ID" value="NZ_CP113089.1"/>
</dbReference>
<keyword evidence="12" id="KW-1185">Reference proteome</keyword>
<evidence type="ECO:0000256" key="6">
    <source>
        <dbReference type="ARBA" id="ARBA00023136"/>
    </source>
</evidence>
<dbReference type="PANTHER" id="PTHR37820">
    <property type="entry name" value="CELL DIVISION PROTEIN DIVIB"/>
    <property type="match status" value="1"/>
</dbReference>
<evidence type="ECO:0000259" key="10">
    <source>
        <dbReference type="PROSITE" id="PS51779"/>
    </source>
</evidence>
<dbReference type="EMBL" id="CP113089">
    <property type="protein sequence ID" value="WAB81360.1"/>
    <property type="molecule type" value="Genomic_DNA"/>
</dbReference>
<evidence type="ECO:0000256" key="5">
    <source>
        <dbReference type="ARBA" id="ARBA00022989"/>
    </source>
</evidence>
<dbReference type="Gene3D" id="3.10.20.310">
    <property type="entry name" value="membrane protein fhac"/>
    <property type="match status" value="1"/>
</dbReference>
<evidence type="ECO:0000313" key="11">
    <source>
        <dbReference type="EMBL" id="WAB81360.1"/>
    </source>
</evidence>
<dbReference type="Proteomes" id="UP001164706">
    <property type="component" value="Chromosome"/>
</dbReference>
<dbReference type="InterPro" id="IPR050487">
    <property type="entry name" value="FtsQ_DivIB"/>
</dbReference>
<keyword evidence="7" id="KW-0131">Cell cycle</keyword>
<dbReference type="GO" id="GO:0051301">
    <property type="term" value="P:cell division"/>
    <property type="evidence" value="ECO:0007669"/>
    <property type="project" value="UniProtKB-KW"/>
</dbReference>
<evidence type="ECO:0000313" key="12">
    <source>
        <dbReference type="Proteomes" id="UP001164706"/>
    </source>
</evidence>
<protein>
    <submittedName>
        <fullName evidence="11">FtsQ-type POTRA domain-containing protein</fullName>
    </submittedName>
</protein>
<dbReference type="KEGG" id="mdb:OVN18_12610"/>
<feature type="region of interest" description="Disordered" evidence="8">
    <location>
        <begin position="1"/>
        <end position="47"/>
    </location>
</feature>
<dbReference type="GO" id="GO:0005886">
    <property type="term" value="C:plasma membrane"/>
    <property type="evidence" value="ECO:0007669"/>
    <property type="project" value="TreeGrafter"/>
</dbReference>
<keyword evidence="2" id="KW-1003">Cell membrane</keyword>
<keyword evidence="5 9" id="KW-1133">Transmembrane helix</keyword>
<comment type="subcellular location">
    <subcellularLocation>
        <location evidence="1">Membrane</location>
    </subcellularLocation>
</comment>
<dbReference type="InterPro" id="IPR013685">
    <property type="entry name" value="POTRA_FtsQ_type"/>
</dbReference>
<evidence type="ECO:0000256" key="2">
    <source>
        <dbReference type="ARBA" id="ARBA00022475"/>
    </source>
</evidence>
<dbReference type="AlphaFoldDB" id="A0A9E8MKP9"/>
<evidence type="ECO:0000256" key="7">
    <source>
        <dbReference type="ARBA" id="ARBA00023306"/>
    </source>
</evidence>
<feature type="compositionally biased region" description="Basic and acidic residues" evidence="8">
    <location>
        <begin position="18"/>
        <end position="38"/>
    </location>
</feature>
<evidence type="ECO:0000256" key="8">
    <source>
        <dbReference type="SAM" id="MobiDB-lite"/>
    </source>
</evidence>
<feature type="transmembrane region" description="Helical" evidence="9">
    <location>
        <begin position="84"/>
        <end position="105"/>
    </location>
</feature>
<reference evidence="11" key="1">
    <citation type="submission" date="2022-11" db="EMBL/GenBank/DDBJ databases">
        <title>Description of Microcella daejonensis nov. sp, isolated from riverside soil.</title>
        <authorList>
            <person name="Molina K.M."/>
            <person name="Kim S.B."/>
        </authorList>
    </citation>
    <scope>NUCLEOTIDE SEQUENCE</scope>
    <source>
        <strain evidence="11">MMS21-STM12</strain>
    </source>
</reference>
<evidence type="ECO:0000256" key="9">
    <source>
        <dbReference type="SAM" id="Phobius"/>
    </source>
</evidence>
<proteinExistence type="predicted"/>
<dbReference type="InterPro" id="IPR005548">
    <property type="entry name" value="Cell_div_FtsQ/DivIB_C"/>
</dbReference>
<gene>
    <name evidence="11" type="ORF">OVN18_12610</name>
</gene>
<dbReference type="Pfam" id="PF03799">
    <property type="entry name" value="FtsQ_DivIB_C"/>
    <property type="match status" value="1"/>
</dbReference>
<keyword evidence="3" id="KW-0132">Cell division</keyword>
<evidence type="ECO:0000256" key="1">
    <source>
        <dbReference type="ARBA" id="ARBA00004370"/>
    </source>
</evidence>
<dbReference type="InterPro" id="IPR034746">
    <property type="entry name" value="POTRA"/>
</dbReference>
<dbReference type="Pfam" id="PF08478">
    <property type="entry name" value="POTRA_1"/>
    <property type="match status" value="1"/>
</dbReference>
<dbReference type="PANTHER" id="PTHR37820:SF1">
    <property type="entry name" value="CELL DIVISION PROTEIN FTSQ"/>
    <property type="match status" value="1"/>
</dbReference>
<evidence type="ECO:0000256" key="3">
    <source>
        <dbReference type="ARBA" id="ARBA00022618"/>
    </source>
</evidence>
<keyword evidence="4 9" id="KW-0812">Transmembrane</keyword>
<name>A0A9E8MKP9_9MICO</name>
<feature type="compositionally biased region" description="Low complexity" evidence="8">
    <location>
        <begin position="1"/>
        <end position="17"/>
    </location>
</feature>
<evidence type="ECO:0000256" key="4">
    <source>
        <dbReference type="ARBA" id="ARBA00022692"/>
    </source>
</evidence>
<keyword evidence="6 9" id="KW-0472">Membrane</keyword>
<organism evidence="11 12">
    <name type="scientific">Microcella daejeonensis</name>
    <dbReference type="NCBI Taxonomy" id="2994971"/>
    <lineage>
        <taxon>Bacteria</taxon>
        <taxon>Bacillati</taxon>
        <taxon>Actinomycetota</taxon>
        <taxon>Actinomycetes</taxon>
        <taxon>Micrococcales</taxon>
        <taxon>Microbacteriaceae</taxon>
        <taxon>Microcella</taxon>
    </lineage>
</organism>
<feature type="domain" description="POTRA" evidence="10">
    <location>
        <begin position="109"/>
        <end position="177"/>
    </location>
</feature>
<sequence length="307" mass="32549">MTRSSASTAAAAPVAPDDGARRPLLDRWRPAARTERPARAPRAVDPAAQARAAERAARAAARAARRAERTEVRRFTRRSRRRRILVISVTTSLVALVAGVGAVTVSPLMALTEITVTGAQRLDAAAVTEALDEHTGTPLALLDHEAIRDDLRAFPLIRSYSTEVVPPHTLVVRLVERTPIGAVERAGGVALVDAAGVVVDTTAERPAGVPLIEAGDADAESVAFRSAAAVLAVLPADLVARIDVISATTRDDVTFTFADTGHRVRWGSAERSDFKARVLAAAIATSDQSVAWQYDVSAPDSLIARRL</sequence>